<comment type="caution">
    <text evidence="5">The sequence shown here is derived from an EMBL/GenBank/DDBJ whole genome shotgun (WGS) entry which is preliminary data.</text>
</comment>
<dbReference type="InterPro" id="IPR021109">
    <property type="entry name" value="Peptidase_aspartic_dom_sf"/>
</dbReference>
<dbReference type="InterPro" id="IPR001461">
    <property type="entry name" value="Aspartic_peptidase_A1"/>
</dbReference>
<proteinExistence type="inferred from homology"/>
<dbReference type="CDD" id="cd05471">
    <property type="entry name" value="pepsin_like"/>
    <property type="match status" value="1"/>
</dbReference>
<evidence type="ECO:0000313" key="5">
    <source>
        <dbReference type="EMBL" id="KAL1883973.1"/>
    </source>
</evidence>
<protein>
    <recommendedName>
        <fullName evidence="4">Peptidase A1 domain-containing protein</fullName>
    </recommendedName>
</protein>
<evidence type="ECO:0000256" key="3">
    <source>
        <dbReference type="SAM" id="Phobius"/>
    </source>
</evidence>
<evidence type="ECO:0000313" key="6">
    <source>
        <dbReference type="Proteomes" id="UP001583177"/>
    </source>
</evidence>
<organism evidence="5 6">
    <name type="scientific">Diaporthe australafricana</name>
    <dbReference type="NCBI Taxonomy" id="127596"/>
    <lineage>
        <taxon>Eukaryota</taxon>
        <taxon>Fungi</taxon>
        <taxon>Dikarya</taxon>
        <taxon>Ascomycota</taxon>
        <taxon>Pezizomycotina</taxon>
        <taxon>Sordariomycetes</taxon>
        <taxon>Sordariomycetidae</taxon>
        <taxon>Diaporthales</taxon>
        <taxon>Diaporthaceae</taxon>
        <taxon>Diaporthe</taxon>
    </lineage>
</organism>
<feature type="domain" description="Peptidase A1" evidence="4">
    <location>
        <begin position="125"/>
        <end position="479"/>
    </location>
</feature>
<dbReference type="InterPro" id="IPR034164">
    <property type="entry name" value="Pepsin-like_dom"/>
</dbReference>
<accession>A0ABR3Y6P6</accession>
<dbReference type="PRINTS" id="PR00792">
    <property type="entry name" value="PEPSIN"/>
</dbReference>
<dbReference type="EMBL" id="JAWRVE010000001">
    <property type="protein sequence ID" value="KAL1883973.1"/>
    <property type="molecule type" value="Genomic_DNA"/>
</dbReference>
<keyword evidence="6" id="KW-1185">Reference proteome</keyword>
<dbReference type="Proteomes" id="UP001583177">
    <property type="component" value="Unassembled WGS sequence"/>
</dbReference>
<evidence type="ECO:0000256" key="2">
    <source>
        <dbReference type="SAM" id="MobiDB-lite"/>
    </source>
</evidence>
<dbReference type="PANTHER" id="PTHR47966">
    <property type="entry name" value="BETA-SITE APP-CLEAVING ENZYME, ISOFORM A-RELATED"/>
    <property type="match status" value="1"/>
</dbReference>
<feature type="transmembrane region" description="Helical" evidence="3">
    <location>
        <begin position="15"/>
        <end position="31"/>
    </location>
</feature>
<dbReference type="Pfam" id="PF00026">
    <property type="entry name" value="Asp"/>
    <property type="match status" value="1"/>
</dbReference>
<keyword evidence="3" id="KW-0812">Transmembrane</keyword>
<dbReference type="SUPFAM" id="SSF50630">
    <property type="entry name" value="Acid proteases"/>
    <property type="match status" value="1"/>
</dbReference>
<keyword evidence="3" id="KW-1133">Transmembrane helix</keyword>
<keyword evidence="3" id="KW-0472">Membrane</keyword>
<dbReference type="Gene3D" id="2.40.70.10">
    <property type="entry name" value="Acid Proteases"/>
    <property type="match status" value="2"/>
</dbReference>
<gene>
    <name evidence="5" type="ORF">Daus18300_000081</name>
</gene>
<sequence length="484" mass="52432">MSGCLNAFVLVPSEMLKILLITGFIALVVAAKRPVPLQLGHFTSNAHDPILKPHPLVPFTPGSPSSLGRGNREVKDRFKKTENYSHLHRHSGNPFGGNPRSGVSRSYKRQYASQNVTDLGQGVWYGVNVTFGTQELTLVLDTSSSDTWVFSTNTTCIGTKLKDGKDNGWGDIMCSFGPRYQGNFSDRSFEHDHFSTEYFMNETINGTLGMVDLTVAGISVTNQTVGLAYNANWWLGSGPSSGVLGLAYPGLTNIFVESNATGNSSYHETYSPVFFTMIAQGLTEGFFSLALSRPGSSSESAGVIAFGGVAEDLKGINFSTTAQTDIIIANVDNKPSSASQYSYYTILADGWSFEGASDTRKLAYIIDSDTPYIILPTSLANDVANAFDPPARNNEVIGVYYVDCDATAPDIAFVMNGTSFWLNPEDLIIQESDGPHHMRGPCFIAFNDGGDAGPFILGSPFLKNVLAIFDVENAVIQFSAREFY</sequence>
<dbReference type="PANTHER" id="PTHR47966:SF47">
    <property type="entry name" value="ENDOPEPTIDASE, PUTATIVE (AFU_ORTHOLOGUE AFUA_3G01220)-RELATED"/>
    <property type="match status" value="1"/>
</dbReference>
<reference evidence="5 6" key="1">
    <citation type="journal article" date="2024" name="IMA Fungus">
        <title>IMA Genome - F19 : A genome assembly and annotation guide to empower mycologists, including annotated draft genome sequences of Ceratocystis pirilliformis, Diaporthe australafricana, Fusarium ophioides, Paecilomyces lecythidis, and Sporothrix stenoceras.</title>
        <authorList>
            <person name="Aylward J."/>
            <person name="Wilson A.M."/>
            <person name="Visagie C.M."/>
            <person name="Spraker J."/>
            <person name="Barnes I."/>
            <person name="Buitendag C."/>
            <person name="Ceriani C."/>
            <person name="Del Mar Angel L."/>
            <person name="du Plessis D."/>
            <person name="Fuchs T."/>
            <person name="Gasser K."/>
            <person name="Kramer D."/>
            <person name="Li W."/>
            <person name="Munsamy K."/>
            <person name="Piso A."/>
            <person name="Price J.L."/>
            <person name="Sonnekus B."/>
            <person name="Thomas C."/>
            <person name="van der Nest A."/>
            <person name="van Dijk A."/>
            <person name="van Heerden A."/>
            <person name="van Vuuren N."/>
            <person name="Yilmaz N."/>
            <person name="Duong T.A."/>
            <person name="van der Merwe N.A."/>
            <person name="Wingfield M.J."/>
            <person name="Wingfield B.D."/>
        </authorList>
    </citation>
    <scope>NUCLEOTIDE SEQUENCE [LARGE SCALE GENOMIC DNA]</scope>
    <source>
        <strain evidence="5 6">CMW 18300</strain>
    </source>
</reference>
<dbReference type="PROSITE" id="PS51767">
    <property type="entry name" value="PEPTIDASE_A1"/>
    <property type="match status" value="1"/>
</dbReference>
<comment type="similarity">
    <text evidence="1">Belongs to the peptidase A1 family.</text>
</comment>
<evidence type="ECO:0000256" key="1">
    <source>
        <dbReference type="ARBA" id="ARBA00007447"/>
    </source>
</evidence>
<feature type="region of interest" description="Disordered" evidence="2">
    <location>
        <begin position="83"/>
        <end position="104"/>
    </location>
</feature>
<dbReference type="InterPro" id="IPR033121">
    <property type="entry name" value="PEPTIDASE_A1"/>
</dbReference>
<name>A0ABR3Y6P6_9PEZI</name>
<evidence type="ECO:0000259" key="4">
    <source>
        <dbReference type="PROSITE" id="PS51767"/>
    </source>
</evidence>